<feature type="transmembrane region" description="Helical" evidence="1">
    <location>
        <begin position="7"/>
        <end position="25"/>
    </location>
</feature>
<organism evidence="2 3">
    <name type="scientific">Verticillium longisporum</name>
    <name type="common">Verticillium dahliae var. longisporum</name>
    <dbReference type="NCBI Taxonomy" id="100787"/>
    <lineage>
        <taxon>Eukaryota</taxon>
        <taxon>Fungi</taxon>
        <taxon>Dikarya</taxon>
        <taxon>Ascomycota</taxon>
        <taxon>Pezizomycotina</taxon>
        <taxon>Sordariomycetes</taxon>
        <taxon>Hypocreomycetidae</taxon>
        <taxon>Glomerellales</taxon>
        <taxon>Plectosphaerellaceae</taxon>
        <taxon>Verticillium</taxon>
    </lineage>
</organism>
<gene>
    <name evidence="2" type="ORF">BN1723_013313</name>
</gene>
<dbReference type="Gene3D" id="3.30.560.10">
    <property type="entry name" value="Glucose Oxidase, domain 3"/>
    <property type="match status" value="1"/>
</dbReference>
<dbReference type="InterPro" id="IPR036188">
    <property type="entry name" value="FAD/NAD-bd_sf"/>
</dbReference>
<evidence type="ECO:0000313" key="3">
    <source>
        <dbReference type="Proteomes" id="UP000045706"/>
    </source>
</evidence>
<keyword evidence="1" id="KW-0812">Transmembrane</keyword>
<dbReference type="EMBL" id="CVQI01016335">
    <property type="protein sequence ID" value="CRK24470.1"/>
    <property type="molecule type" value="Genomic_DNA"/>
</dbReference>
<reference evidence="3" key="1">
    <citation type="submission" date="2015-05" db="EMBL/GenBank/DDBJ databases">
        <authorList>
            <person name="Fogelqvist Johan"/>
        </authorList>
    </citation>
    <scope>NUCLEOTIDE SEQUENCE [LARGE SCALE GENOMIC DNA]</scope>
</reference>
<keyword evidence="1" id="KW-0472">Membrane</keyword>
<accession>A0A0G4LS71</accession>
<dbReference type="Gene3D" id="3.50.50.60">
    <property type="entry name" value="FAD/NAD(P)-binding domain"/>
    <property type="match status" value="1"/>
</dbReference>
<evidence type="ECO:0000256" key="1">
    <source>
        <dbReference type="SAM" id="Phobius"/>
    </source>
</evidence>
<evidence type="ECO:0000313" key="2">
    <source>
        <dbReference type="EMBL" id="CRK24470.1"/>
    </source>
</evidence>
<sequence>MFATQALLKPILPVAILLACFWWGFQLFQWNLVTAPPSSTRHPSNDHIPAAHPDRPLILYAYAESATARENLGFFLRKGLHAAADFVFIFNGETNASRLVPDAPNIEIVERSNTCFDLGAYGEVLRKDDLWTRYKRFVLLNASIRGPFLPTWSSSCWSDLFLDRLTAKKKLIGMTLNCQPRMHIQSMILATDKIGMHNLLDPALAASASVADQFGTADDPVGLSGCYSGWNAAVHAEVGTTSLITSAGYEVDALMTALHSERSAEEYCKAHPDSGDLLWDKRYFGGNIHPYETVFAKTNRNVDKEFMAALTEFHLRSEITSYTACGSAGYVVASRLSDADPSLSILVIGCGPDNRDDSTVVHPIFAFGRMATCGKTMLNYSSIKEPRTAERVINTAGKVRLQLLEGAWLVREWLLPFMKKIESYHGQGSQTPMANQVGYPAIKDLQDFDSYNGVQRNLAYIGKDGKRQDAAHKCLFPGSRMGSTRICKYL</sequence>
<dbReference type="AlphaFoldDB" id="A0A0G4LS71"/>
<feature type="non-terminal residue" evidence="2">
    <location>
        <position position="490"/>
    </location>
</feature>
<protein>
    <submittedName>
        <fullName evidence="2">Uncharacterized protein</fullName>
    </submittedName>
</protein>
<proteinExistence type="predicted"/>
<name>A0A0G4LS71_VERLO</name>
<dbReference type="Proteomes" id="UP000045706">
    <property type="component" value="Unassembled WGS sequence"/>
</dbReference>
<keyword evidence="1" id="KW-1133">Transmembrane helix</keyword>